<feature type="domain" description="BRCT" evidence="7">
    <location>
        <begin position="91"/>
        <end position="179"/>
    </location>
</feature>
<dbReference type="CDD" id="cd17714">
    <property type="entry name" value="BRCT_PAXIP1_rpt1"/>
    <property type="match status" value="1"/>
</dbReference>
<protein>
    <recommendedName>
        <fullName evidence="4">PAX-interacting protein 1</fullName>
    </recommendedName>
    <alternativeName>
        <fullName evidence="5">PAX transactivation activation domain-interacting protein</fullName>
    </alternativeName>
</protein>
<dbReference type="Gene3D" id="3.40.50.10190">
    <property type="entry name" value="BRCT domain"/>
    <property type="match status" value="6"/>
</dbReference>
<evidence type="ECO:0000256" key="5">
    <source>
        <dbReference type="ARBA" id="ARBA00030146"/>
    </source>
</evidence>
<dbReference type="Proteomes" id="UP001107558">
    <property type="component" value="Chromosome 2"/>
</dbReference>
<dbReference type="InterPro" id="IPR001357">
    <property type="entry name" value="BRCT_dom"/>
</dbReference>
<evidence type="ECO:0000256" key="1">
    <source>
        <dbReference type="ARBA" id="ARBA00004123"/>
    </source>
</evidence>
<dbReference type="PROSITE" id="PS50172">
    <property type="entry name" value="BRCT"/>
    <property type="match status" value="4"/>
</dbReference>
<feature type="region of interest" description="Disordered" evidence="6">
    <location>
        <begin position="245"/>
        <end position="286"/>
    </location>
</feature>
<evidence type="ECO:0000313" key="8">
    <source>
        <dbReference type="EMBL" id="KAG5674985.1"/>
    </source>
</evidence>
<dbReference type="InterPro" id="IPR051579">
    <property type="entry name" value="DDR_Transcriptional_Reg"/>
</dbReference>
<sequence>MTESSLFQGVTVYISGDPEKKVLDSLKNGKGQMSKFTMEKATHVLCGKNYEESHVQEARELYEIPAVTEKWILDSVKINKLANCKAYAPGSQGKLFNNFIFAMNQIDQSDRLKLYAMITLHGGTVQKVLDNKVTHLISGTAQSVALKLAGLVKMTIVTPDWLIECLKNKRLIEADMYHPNLLISPMKQQKITMISTSSDLKSPSIIRNHLQQNVRPARPMVQQMQHTPQQINEIIQSQIQQQQMQEQAKRAAQAAQQSSVSNTPSSSPVINQTSTLSGQSSGSNENQNTIMQVNQIQKVTMQQQQQQMTQINNPQSGNSSNVCIIQPPQNQQQQQNVTQQSQVQMNANIQQSTATNNQTNIQQQQQQQRQLSLQQQMDNARNQKIQLISQQLQQSTQNQQQLLAQQQQLKQFQSNQQIIGGASSAGSNVNVTNIQQQQIVVNQTQQQFIQNPSGSIIQQNQMTNQTTGQQPQQQHIINQQFGNQTMKQILTTNQSQNQQFIINQNTNPNIKTVGQQQQTTINTQASQQQQIQTASSGNYVQIIQQGQQIIQIQHPDGSSSQILQKNVNQTLSQQQQQAIQVSGPNVAIQSNISNAQISQNLQGQQQQTTTQVQVPSTPSAMITQQTTQQQQVQNQQTGIIQNQGGRQNIVIINQLQNPNQMTIQNQRFATPQQNQFQKTQISGQQQIIQQKLISSNEGIVPQQPGQPSQIIQVHQTTLPGNQIQQQNVENIINQQVVGGGIQQTSQTNQTLTQAQAVQQIAQQLQSGTAEIISQQQQQQPQGIPQTNSQMNIIQAQTNQVGATTTTVNQQGQIQTQTRQWIPQSPTQQQNPVVQQPQATPQSPIVQQTVVQQHIITANPAGASGQQFIRASGPRFGPIYLDAQSSLQFQRMDHAQKQEYLEQLHNKQQREGVMFQQRPGVQTSGPRTQHHIVIRSQVAPPGLTPQQLQLLQNQRRQILIRQPNQVGMAQINAPGVPNQHANITQIQIDPNATPQQQQLQRQQHFQRLQQLQNQKLQGSHVQTPVSPRGQGFPTVGSQEGVLEGIPQQVPQTLTVQNDANGVSSSKTKTALANMLSNRLGGNNGNVVSMVDATATGGVVEQSAAGTLRMMTAQHNALNVQGMTPVRNPQELIVLQQQQQIQSQMPGAQAIVQSHPQMQQRRTLGNITNAQSGGAGVVVPTSPVIVGNQMTPQVIMPQSPSTNVKTQPPFSPGRAPQIVNRPQFQFYGHNPNLKLPSELFLLGCHFLIVEYDETNEDELADWKLSIKHHGGEIETCYNLKVTHVLCRTQKHGIVMQAIRDNKRCVTAYWLNDIILKKQVIPPWQAIHFPSSAVFGSLKPGMKHIASIMGFEGDERERVKRMIEESGAKLTTYLNKQNTVLVCKRLDQTNKKYLHAKEFNIPMVNVVWLSDLLLGNTSMISQFDAPKYQQYNLPQPLRIDHSILPQLMNAWKAPINLTQEAHERLKRSQLEPPAKRAKKMRTIPFLELLPNEITCIRQPESNEIPIVMFSHVDNIDGLMQAVTILGGRVTADVNEMTHLVMTKPNRTIKFLNALCIAKYILNSTWIEESAKAGFFQPEENYWINDLSKVNFKCDIPAVVKSPIRNKLFENRVFYITPSVKPAPSFLRWLIEKSGGKWEHNRRSVMKIHELNQQSPNSYIVVSCPEDLNLLGFKHYVCFVCTSEFILQSIMTQTIDFLKSELQLSR</sequence>
<dbReference type="PANTHER" id="PTHR23196:SF1">
    <property type="entry name" value="PAX-INTERACTING PROTEIN 1"/>
    <property type="match status" value="1"/>
</dbReference>
<dbReference type="CDD" id="cd17710">
    <property type="entry name" value="BRCT_PAXIP1_rpt2"/>
    <property type="match status" value="1"/>
</dbReference>
<feature type="domain" description="BRCT" evidence="7">
    <location>
        <begin position="1327"/>
        <end position="1410"/>
    </location>
</feature>
<dbReference type="EMBL" id="JADBJN010000002">
    <property type="protein sequence ID" value="KAG5674985.1"/>
    <property type="molecule type" value="Genomic_DNA"/>
</dbReference>
<feature type="domain" description="BRCT" evidence="7">
    <location>
        <begin position="2"/>
        <end position="89"/>
    </location>
</feature>
<evidence type="ECO:0000313" key="9">
    <source>
        <dbReference type="Proteomes" id="UP001107558"/>
    </source>
</evidence>
<keyword evidence="3" id="KW-0539">Nucleus</keyword>
<feature type="region of interest" description="Disordered" evidence="6">
    <location>
        <begin position="304"/>
        <end position="324"/>
    </location>
</feature>
<dbReference type="PANTHER" id="PTHR23196">
    <property type="entry name" value="PAX TRANSCRIPTION ACTIVATION DOMAIN INTERACTING PROTEIN"/>
    <property type="match status" value="1"/>
</dbReference>
<dbReference type="OrthoDB" id="342264at2759"/>
<dbReference type="Pfam" id="PF16770">
    <property type="entry name" value="RTT107_BRCT_5"/>
    <property type="match status" value="1"/>
</dbReference>
<dbReference type="SMART" id="SM00292">
    <property type="entry name" value="BRCT"/>
    <property type="match status" value="6"/>
</dbReference>
<feature type="region of interest" description="Disordered" evidence="6">
    <location>
        <begin position="1194"/>
        <end position="1213"/>
    </location>
</feature>
<feature type="region of interest" description="Disordered" evidence="6">
    <location>
        <begin position="353"/>
        <end position="377"/>
    </location>
</feature>
<keyword evidence="2" id="KW-0227">DNA damage</keyword>
<dbReference type="GO" id="GO:0044666">
    <property type="term" value="C:MLL3/4 complex"/>
    <property type="evidence" value="ECO:0007669"/>
    <property type="project" value="TreeGrafter"/>
</dbReference>
<evidence type="ECO:0000256" key="2">
    <source>
        <dbReference type="ARBA" id="ARBA00022763"/>
    </source>
</evidence>
<dbReference type="Pfam" id="PF00533">
    <property type="entry name" value="BRCT"/>
    <property type="match status" value="3"/>
</dbReference>
<evidence type="ECO:0000256" key="4">
    <source>
        <dbReference type="ARBA" id="ARBA00023858"/>
    </source>
</evidence>
<comment type="caution">
    <text evidence="8">The sequence shown here is derived from an EMBL/GenBank/DDBJ whole genome shotgun (WGS) entry which is preliminary data.</text>
</comment>
<feature type="domain" description="BRCT" evidence="7">
    <location>
        <begin position="1515"/>
        <end position="1580"/>
    </location>
</feature>
<evidence type="ECO:0000256" key="6">
    <source>
        <dbReference type="SAM" id="MobiDB-lite"/>
    </source>
</evidence>
<organism evidence="8 9">
    <name type="scientific">Polypedilum vanderplanki</name>
    <name type="common">Sleeping chironomid midge</name>
    <dbReference type="NCBI Taxonomy" id="319348"/>
    <lineage>
        <taxon>Eukaryota</taxon>
        <taxon>Metazoa</taxon>
        <taxon>Ecdysozoa</taxon>
        <taxon>Arthropoda</taxon>
        <taxon>Hexapoda</taxon>
        <taxon>Insecta</taxon>
        <taxon>Pterygota</taxon>
        <taxon>Neoptera</taxon>
        <taxon>Endopterygota</taxon>
        <taxon>Diptera</taxon>
        <taxon>Nematocera</taxon>
        <taxon>Chironomoidea</taxon>
        <taxon>Chironomidae</taxon>
        <taxon>Chironominae</taxon>
        <taxon>Polypedilum</taxon>
        <taxon>Polypedilum</taxon>
    </lineage>
</organism>
<dbReference type="Pfam" id="PF12738">
    <property type="entry name" value="PTCB-BRCT"/>
    <property type="match status" value="1"/>
</dbReference>
<dbReference type="CDD" id="cd18440">
    <property type="entry name" value="BRCT_PAXIP1_rpt6"/>
    <property type="match status" value="1"/>
</dbReference>
<feature type="compositionally biased region" description="Polar residues" evidence="6">
    <location>
        <begin position="313"/>
        <end position="323"/>
    </location>
</feature>
<evidence type="ECO:0000256" key="3">
    <source>
        <dbReference type="ARBA" id="ARBA00023242"/>
    </source>
</evidence>
<dbReference type="Pfam" id="PF16589">
    <property type="entry name" value="BRCT_2"/>
    <property type="match status" value="1"/>
</dbReference>
<dbReference type="SUPFAM" id="SSF52113">
    <property type="entry name" value="BRCT domain"/>
    <property type="match status" value="5"/>
</dbReference>
<dbReference type="GO" id="GO:0006974">
    <property type="term" value="P:DNA damage response"/>
    <property type="evidence" value="ECO:0007669"/>
    <property type="project" value="UniProtKB-KW"/>
</dbReference>
<name>A0A9J6BYD2_POLVA</name>
<evidence type="ECO:0000259" key="7">
    <source>
        <dbReference type="PROSITE" id="PS50172"/>
    </source>
</evidence>
<keyword evidence="9" id="KW-1185">Reference proteome</keyword>
<gene>
    <name evidence="8" type="ORF">PVAND_004927</name>
</gene>
<comment type="subcellular location">
    <subcellularLocation>
        <location evidence="1">Nucleus</location>
    </subcellularLocation>
</comment>
<feature type="compositionally biased region" description="Polar residues" evidence="6">
    <location>
        <begin position="1194"/>
        <end position="1206"/>
    </location>
</feature>
<reference evidence="8" key="1">
    <citation type="submission" date="2021-03" db="EMBL/GenBank/DDBJ databases">
        <title>Chromosome level genome of the anhydrobiotic midge Polypedilum vanderplanki.</title>
        <authorList>
            <person name="Yoshida Y."/>
            <person name="Kikawada T."/>
            <person name="Gusev O."/>
        </authorList>
    </citation>
    <scope>NUCLEOTIDE SEQUENCE</scope>
    <source>
        <strain evidence="8">NIAS01</strain>
        <tissue evidence="8">Whole body or cell culture</tissue>
    </source>
</reference>
<dbReference type="InterPro" id="IPR036420">
    <property type="entry name" value="BRCT_dom_sf"/>
</dbReference>
<accession>A0A9J6BYD2</accession>
<feature type="region of interest" description="Disordered" evidence="6">
    <location>
        <begin position="817"/>
        <end position="839"/>
    </location>
</feature>
<dbReference type="CDD" id="cd17711">
    <property type="entry name" value="BRCT_PAXIP1_rpt3"/>
    <property type="match status" value="1"/>
</dbReference>
<proteinExistence type="predicted"/>